<dbReference type="Gene3D" id="3.40.50.2300">
    <property type="match status" value="1"/>
</dbReference>
<evidence type="ECO:0000256" key="1">
    <source>
        <dbReference type="ARBA" id="ARBA00022553"/>
    </source>
</evidence>
<dbReference type="Proteomes" id="UP001501612">
    <property type="component" value="Unassembled WGS sequence"/>
</dbReference>
<keyword evidence="1 3" id="KW-0597">Phosphoprotein</keyword>
<evidence type="ECO:0000256" key="2">
    <source>
        <dbReference type="ARBA" id="ARBA00023125"/>
    </source>
</evidence>
<dbReference type="EMBL" id="BAAAMY010000001">
    <property type="protein sequence ID" value="GAA1904885.1"/>
    <property type="molecule type" value="Genomic_DNA"/>
</dbReference>
<dbReference type="InterPro" id="IPR016032">
    <property type="entry name" value="Sig_transdc_resp-reg_C-effctor"/>
</dbReference>
<comment type="caution">
    <text evidence="5">The sequence shown here is derived from an EMBL/GenBank/DDBJ whole genome shotgun (WGS) entry which is preliminary data.</text>
</comment>
<dbReference type="CDD" id="cd17535">
    <property type="entry name" value="REC_NarL-like"/>
    <property type="match status" value="1"/>
</dbReference>
<feature type="domain" description="Response regulatory" evidence="4">
    <location>
        <begin position="17"/>
        <end position="131"/>
    </location>
</feature>
<dbReference type="InterPro" id="IPR058245">
    <property type="entry name" value="NreC/VraR/RcsB-like_REC"/>
</dbReference>
<dbReference type="Pfam" id="PF00196">
    <property type="entry name" value="GerE"/>
    <property type="match status" value="1"/>
</dbReference>
<dbReference type="InterPro" id="IPR011006">
    <property type="entry name" value="CheY-like_superfamily"/>
</dbReference>
<protein>
    <submittedName>
        <fullName evidence="5">Response regulator transcription factor</fullName>
    </submittedName>
</protein>
<evidence type="ECO:0000313" key="6">
    <source>
        <dbReference type="Proteomes" id="UP001501612"/>
    </source>
</evidence>
<dbReference type="SUPFAM" id="SSF46894">
    <property type="entry name" value="C-terminal effector domain of the bipartite response regulators"/>
    <property type="match status" value="1"/>
</dbReference>
<dbReference type="InterPro" id="IPR001789">
    <property type="entry name" value="Sig_transdc_resp-reg_receiver"/>
</dbReference>
<keyword evidence="6" id="KW-1185">Reference proteome</keyword>
<evidence type="ECO:0000313" key="5">
    <source>
        <dbReference type="EMBL" id="GAA1904885.1"/>
    </source>
</evidence>
<name>A0ABN2NVV2_9ACTN</name>
<dbReference type="SUPFAM" id="SSF52172">
    <property type="entry name" value="CheY-like"/>
    <property type="match status" value="1"/>
</dbReference>
<dbReference type="SMART" id="SM00448">
    <property type="entry name" value="REC"/>
    <property type="match status" value="1"/>
</dbReference>
<evidence type="ECO:0000259" key="4">
    <source>
        <dbReference type="PROSITE" id="PS50110"/>
    </source>
</evidence>
<reference evidence="5 6" key="1">
    <citation type="journal article" date="2019" name="Int. J. Syst. Evol. Microbiol.">
        <title>The Global Catalogue of Microorganisms (GCM) 10K type strain sequencing project: providing services to taxonomists for standard genome sequencing and annotation.</title>
        <authorList>
            <consortium name="The Broad Institute Genomics Platform"/>
            <consortium name="The Broad Institute Genome Sequencing Center for Infectious Disease"/>
            <person name="Wu L."/>
            <person name="Ma J."/>
        </authorList>
    </citation>
    <scope>NUCLEOTIDE SEQUENCE [LARGE SCALE GENOMIC DNA]</scope>
    <source>
        <strain evidence="5 6">JCM 14046</strain>
    </source>
</reference>
<gene>
    <name evidence="5" type="ORF">GCM10009737_01980</name>
</gene>
<dbReference type="PANTHER" id="PTHR43214:SF43">
    <property type="entry name" value="TWO-COMPONENT RESPONSE REGULATOR"/>
    <property type="match status" value="1"/>
</dbReference>
<organism evidence="5 6">
    <name type="scientific">Nocardioides lentus</name>
    <dbReference type="NCBI Taxonomy" id="338077"/>
    <lineage>
        <taxon>Bacteria</taxon>
        <taxon>Bacillati</taxon>
        <taxon>Actinomycetota</taxon>
        <taxon>Actinomycetes</taxon>
        <taxon>Propionibacteriales</taxon>
        <taxon>Nocardioidaceae</taxon>
        <taxon>Nocardioides</taxon>
    </lineage>
</organism>
<proteinExistence type="predicted"/>
<dbReference type="PROSITE" id="PS50110">
    <property type="entry name" value="RESPONSE_REGULATORY"/>
    <property type="match status" value="1"/>
</dbReference>
<dbReference type="InterPro" id="IPR039420">
    <property type="entry name" value="WalR-like"/>
</dbReference>
<feature type="modified residue" description="4-aspartylphosphate" evidence="3">
    <location>
        <position position="67"/>
    </location>
</feature>
<dbReference type="SMART" id="SM00421">
    <property type="entry name" value="HTH_LUXR"/>
    <property type="match status" value="1"/>
</dbReference>
<accession>A0ABN2NVV2</accession>
<evidence type="ECO:0000256" key="3">
    <source>
        <dbReference type="PROSITE-ProRule" id="PRU00169"/>
    </source>
</evidence>
<keyword evidence="2" id="KW-0238">DNA-binding</keyword>
<dbReference type="InterPro" id="IPR000792">
    <property type="entry name" value="Tscrpt_reg_LuxR_C"/>
</dbReference>
<sequence length="223" mass="23764">MGGVHSVNGPREGERIRVASIDNHPVVRDGIELSLMRRAPDMELVASVDDVEQLLALDVAVDVVLLDLYLASGTSSAPSIPTLMATGARVLVYTTQEKPVPLRDAVAYGACGVLLKSDPPETLVGAIRGAADGEFCCSGPLAHALVTDPTLAAQLSPRQVEILRALDEGLTYRQVAAMHGVTKDASSVKTHLSRIREKFRALGLEPGNTHHLAWLAQQQGHLD</sequence>
<dbReference type="PANTHER" id="PTHR43214">
    <property type="entry name" value="TWO-COMPONENT RESPONSE REGULATOR"/>
    <property type="match status" value="1"/>
</dbReference>